<protein>
    <recommendedName>
        <fullName evidence="1">Formylmethanofuran dehydrogenase subunit E domain-containing protein</fullName>
    </recommendedName>
</protein>
<dbReference type="RefSeq" id="WP_027851544.1">
    <property type="nucleotide sequence ID" value="NZ_BSOR01000078.1"/>
</dbReference>
<gene>
    <name evidence="2" type="ORF">GCM10007878_25980</name>
</gene>
<sequence length="205" mass="22254">MTFPSFFEAAPTILMRDPLAQLLGSATDGVIEYRYVDVVKLAGHSCPTVAGAFLTARAALKALYPDAVPERGNISVHMSAPETQGTTGVVAQVLTLITGAATQAGFKGIGPRFGRNGLLSFASEDTHNPEVRFERLDTGAAVKVFFDAHRVPADTTQPERMQAVIQNRETPEQQLEFARLWQARVKQILLEHADDPALLSLVQLN</sequence>
<evidence type="ECO:0000313" key="2">
    <source>
        <dbReference type="EMBL" id="GLR65159.1"/>
    </source>
</evidence>
<proteinExistence type="predicted"/>
<comment type="caution">
    <text evidence="2">The sequence shown here is derived from an EMBL/GenBank/DDBJ whole genome shotgun (WGS) entry which is preliminary data.</text>
</comment>
<dbReference type="InterPro" id="IPR003814">
    <property type="entry name" value="FmdEsu_dom"/>
</dbReference>
<dbReference type="Pfam" id="PF02663">
    <property type="entry name" value="FmdE"/>
    <property type="match status" value="1"/>
</dbReference>
<keyword evidence="3" id="KW-1185">Reference proteome</keyword>
<evidence type="ECO:0000313" key="3">
    <source>
        <dbReference type="Proteomes" id="UP001156682"/>
    </source>
</evidence>
<accession>A0ABQ6A4W5</accession>
<feature type="domain" description="Formylmethanofuran dehydrogenase subunit E" evidence="1">
    <location>
        <begin position="43"/>
        <end position="189"/>
    </location>
</feature>
<name>A0ABQ6A4W5_9GAMM</name>
<organism evidence="2 3">
    <name type="scientific">Marinospirillum insulare</name>
    <dbReference type="NCBI Taxonomy" id="217169"/>
    <lineage>
        <taxon>Bacteria</taxon>
        <taxon>Pseudomonadati</taxon>
        <taxon>Pseudomonadota</taxon>
        <taxon>Gammaproteobacteria</taxon>
        <taxon>Oceanospirillales</taxon>
        <taxon>Oceanospirillaceae</taxon>
        <taxon>Marinospirillum</taxon>
    </lineage>
</organism>
<evidence type="ECO:0000259" key="1">
    <source>
        <dbReference type="Pfam" id="PF02663"/>
    </source>
</evidence>
<dbReference type="EMBL" id="BSOR01000078">
    <property type="protein sequence ID" value="GLR65159.1"/>
    <property type="molecule type" value="Genomic_DNA"/>
</dbReference>
<reference evidence="3" key="1">
    <citation type="journal article" date="2019" name="Int. J. Syst. Evol. Microbiol.">
        <title>The Global Catalogue of Microorganisms (GCM) 10K type strain sequencing project: providing services to taxonomists for standard genome sequencing and annotation.</title>
        <authorList>
            <consortium name="The Broad Institute Genomics Platform"/>
            <consortium name="The Broad Institute Genome Sequencing Center for Infectious Disease"/>
            <person name="Wu L."/>
            <person name="Ma J."/>
        </authorList>
    </citation>
    <scope>NUCLEOTIDE SEQUENCE [LARGE SCALE GENOMIC DNA]</scope>
    <source>
        <strain evidence="3">NBRC 100033</strain>
    </source>
</reference>
<dbReference type="Proteomes" id="UP001156682">
    <property type="component" value="Unassembled WGS sequence"/>
</dbReference>